<comment type="function">
    <text evidence="5">This enzyme catalyzes the hydrolysis of the N-terminal peptide bond of an N-acetylated peptide to generate an N-acetylated amino acid and a peptide with a free N-terminus. It preferentially cleaves off Ac-Ala, Ac-Met and Ac-Ser. Also, involved in the degradation of oxidized and glycated proteins.</text>
</comment>
<reference evidence="8" key="1">
    <citation type="journal article" date="2017" name="Nat. Microbiol.">
        <title>Global analysis of biosynthetic gene clusters reveals vast potential of secondary metabolite production in Penicillium species.</title>
        <authorList>
            <person name="Nielsen J.C."/>
            <person name="Grijseels S."/>
            <person name="Prigent S."/>
            <person name="Ji B."/>
            <person name="Dainat J."/>
            <person name="Nielsen K.F."/>
            <person name="Frisvad J.C."/>
            <person name="Workman M."/>
            <person name="Nielsen J."/>
        </authorList>
    </citation>
    <scope>NUCLEOTIDE SEQUENCE [LARGE SCALE GENOMIC DNA]</scope>
    <source>
        <strain evidence="8">IBT 24891</strain>
    </source>
</reference>
<dbReference type="Pfam" id="PF00326">
    <property type="entry name" value="Peptidase_S9"/>
    <property type="match status" value="1"/>
</dbReference>
<dbReference type="PROSITE" id="PS00708">
    <property type="entry name" value="PRO_ENDOPEP_SER"/>
    <property type="match status" value="1"/>
</dbReference>
<accession>A0A1V6SVC5</accession>
<evidence type="ECO:0000259" key="6">
    <source>
        <dbReference type="Pfam" id="PF00326"/>
    </source>
</evidence>
<dbReference type="STRING" id="303698.A0A1V6SVC5"/>
<feature type="domain" description="Peptidase S9 prolyl oligopeptidase catalytic" evidence="6">
    <location>
        <begin position="443"/>
        <end position="656"/>
    </location>
</feature>
<dbReference type="GO" id="GO:0004252">
    <property type="term" value="F:serine-type endopeptidase activity"/>
    <property type="evidence" value="ECO:0007669"/>
    <property type="project" value="InterPro"/>
</dbReference>
<dbReference type="Gene3D" id="3.40.50.1820">
    <property type="entry name" value="alpha/beta hydrolase"/>
    <property type="match status" value="1"/>
</dbReference>
<evidence type="ECO:0000256" key="5">
    <source>
        <dbReference type="ARBA" id="ARBA00045885"/>
    </source>
</evidence>
<sequence length="661" mass="74052">MSLIEQQYGLWESPLTKNILASQKMGASVQADEARRLIYILEAEQEGCQRISKLGANDSWDENILPSLYRVGTRVFEYGGGAWTVDKKGNIIFSDYSSNAICILNTKHATVKKIFESEHQRFADFDSYPLSARWVVANREDHRDTMLPNGVQNSLVLIDIQSNEIHTLDDGYDFYSHMKFSPDGQWLSWLSWNHPQMPFTGACLYVARFDSHEKSITDKKIIAGEPGMIAISQPRWANDGNLYFLNDISGYWQLYVLRPGTEQPEYKSLDGLEDCDLGNAEFGLGSSSFQLLGAYLVCAYTRNATNYIALANVQTGECNMLDIQLVHIHPGGVNRVQDDAFVLIGETLSEATAMYKVTINGESLSNYRIVKIWSSLSEDLPTHSISMPCPLRFPRIHGPLRDGLVEGFLYQPSSVTHRAPFGELPPLLVYAHGGPTNHCHPGYSLETQYWTSRGYAMLLLNYAGSTGYGKTYRNRLYGNWGVADSSDACSAVKHLIENFVVDGSRIGIIGPSAGGYLALKAVCDEPGLWAASVSLFGICDTESFAGSTHKFESRYADLLIFGRNSKVVKKDRVYAAKLHRERSPIYHADKIKVPILLLQGTEDWVVRPQQALMMRDTLKEKGKTSKTILIAGAGHSYWKGDTLRISLDAQELWWKQFLLRV</sequence>
<keyword evidence="2" id="KW-0007">Acetylation</keyword>
<evidence type="ECO:0000256" key="2">
    <source>
        <dbReference type="ARBA" id="ARBA00022990"/>
    </source>
</evidence>
<proteinExistence type="predicted"/>
<evidence type="ECO:0000256" key="4">
    <source>
        <dbReference type="ARBA" id="ARBA00032596"/>
    </source>
</evidence>
<dbReference type="GO" id="GO:0017000">
    <property type="term" value="P:antibiotic biosynthetic process"/>
    <property type="evidence" value="ECO:0007669"/>
    <property type="project" value="UniProtKB-ARBA"/>
</dbReference>
<gene>
    <name evidence="7" type="ORF">PENSTE_c019G07011</name>
</gene>
<keyword evidence="1" id="KW-0378">Hydrolase</keyword>
<dbReference type="OrthoDB" id="43744at2759"/>
<dbReference type="PANTHER" id="PTHR43056">
    <property type="entry name" value="PEPTIDASE S9 PROLYL OLIGOPEPTIDASE"/>
    <property type="match status" value="1"/>
</dbReference>
<dbReference type="EMBL" id="MLKD01000019">
    <property type="protein sequence ID" value="OQE17952.1"/>
    <property type="molecule type" value="Genomic_DNA"/>
</dbReference>
<dbReference type="InterPro" id="IPR011042">
    <property type="entry name" value="6-blade_b-propeller_TolB-like"/>
</dbReference>
<dbReference type="GO" id="GO:0006508">
    <property type="term" value="P:proteolysis"/>
    <property type="evidence" value="ECO:0007669"/>
    <property type="project" value="InterPro"/>
</dbReference>
<protein>
    <recommendedName>
        <fullName evidence="4">Acyl-peptide hydrolase</fullName>
    </recommendedName>
    <alternativeName>
        <fullName evidence="3">Acylaminoacyl-peptidase</fullName>
    </alternativeName>
</protein>
<evidence type="ECO:0000313" key="7">
    <source>
        <dbReference type="EMBL" id="OQE17952.1"/>
    </source>
</evidence>
<evidence type="ECO:0000256" key="1">
    <source>
        <dbReference type="ARBA" id="ARBA00022801"/>
    </source>
</evidence>
<evidence type="ECO:0000256" key="3">
    <source>
        <dbReference type="ARBA" id="ARBA00032284"/>
    </source>
</evidence>
<name>A0A1V6SVC5_9EURO</name>
<dbReference type="SUPFAM" id="SSF53474">
    <property type="entry name" value="alpha/beta-Hydrolases"/>
    <property type="match status" value="1"/>
</dbReference>
<dbReference type="PANTHER" id="PTHR43056:SF5">
    <property type="entry name" value="PEPTIDASE S9 PROLYL OLIGOPEPTIDASE CATALYTIC DOMAIN-CONTAINING PROTEIN"/>
    <property type="match status" value="1"/>
</dbReference>
<keyword evidence="8" id="KW-1185">Reference proteome</keyword>
<dbReference type="InterPro" id="IPR029058">
    <property type="entry name" value="AB_hydrolase_fold"/>
</dbReference>
<evidence type="ECO:0000313" key="8">
    <source>
        <dbReference type="Proteomes" id="UP000191285"/>
    </source>
</evidence>
<comment type="caution">
    <text evidence="7">The sequence shown here is derived from an EMBL/GenBank/DDBJ whole genome shotgun (WGS) entry which is preliminary data.</text>
</comment>
<dbReference type="Gene3D" id="2.120.10.30">
    <property type="entry name" value="TolB, C-terminal domain"/>
    <property type="match status" value="1"/>
</dbReference>
<organism evidence="7 8">
    <name type="scientific">Penicillium steckii</name>
    <dbReference type="NCBI Taxonomy" id="303698"/>
    <lineage>
        <taxon>Eukaryota</taxon>
        <taxon>Fungi</taxon>
        <taxon>Dikarya</taxon>
        <taxon>Ascomycota</taxon>
        <taxon>Pezizomycotina</taxon>
        <taxon>Eurotiomycetes</taxon>
        <taxon>Eurotiomycetidae</taxon>
        <taxon>Eurotiales</taxon>
        <taxon>Aspergillaceae</taxon>
        <taxon>Penicillium</taxon>
    </lineage>
</organism>
<dbReference type="InterPro" id="IPR050585">
    <property type="entry name" value="Xaa-Pro_dipeptidyl-ppase/CocE"/>
</dbReference>
<dbReference type="InterPro" id="IPR001375">
    <property type="entry name" value="Peptidase_S9_cat"/>
</dbReference>
<dbReference type="GO" id="GO:0072330">
    <property type="term" value="P:monocarboxylic acid biosynthetic process"/>
    <property type="evidence" value="ECO:0007669"/>
    <property type="project" value="UniProtKB-ARBA"/>
</dbReference>
<dbReference type="InterPro" id="IPR002471">
    <property type="entry name" value="Pept_S9_AS"/>
</dbReference>
<dbReference type="Proteomes" id="UP000191285">
    <property type="component" value="Unassembled WGS sequence"/>
</dbReference>
<dbReference type="AlphaFoldDB" id="A0A1V6SVC5"/>
<dbReference type="SUPFAM" id="SSF82171">
    <property type="entry name" value="DPP6 N-terminal domain-like"/>
    <property type="match status" value="1"/>
</dbReference>